<feature type="binding site" evidence="9">
    <location>
        <position position="239"/>
    </location>
    <ligand>
        <name>pyridoxal 5'-phosphate</name>
        <dbReference type="ChEBI" id="CHEBI:597326"/>
    </ligand>
</feature>
<keyword evidence="11" id="KW-1185">Reference proteome</keyword>
<dbReference type="PANTHER" id="PTHR42684">
    <property type="entry name" value="ADENOSYLMETHIONINE-8-AMINO-7-OXONONANOATE AMINOTRANSFERASE"/>
    <property type="match status" value="1"/>
</dbReference>
<dbReference type="InterPro" id="IPR005815">
    <property type="entry name" value="BioA"/>
</dbReference>
<evidence type="ECO:0000256" key="7">
    <source>
        <dbReference type="ARBA" id="ARBA00022898"/>
    </source>
</evidence>
<feature type="binding site" evidence="9">
    <location>
        <position position="302"/>
    </location>
    <ligand>
        <name>substrate</name>
    </ligand>
</feature>
<name>A0ABT6YCV1_9BACT</name>
<dbReference type="SUPFAM" id="SSF53383">
    <property type="entry name" value="PLP-dependent transferases"/>
    <property type="match status" value="1"/>
</dbReference>
<comment type="cofactor">
    <cofactor evidence="1 9">
        <name>pyridoxal 5'-phosphate</name>
        <dbReference type="ChEBI" id="CHEBI:597326"/>
    </cofactor>
</comment>
<keyword evidence="4 9" id="KW-0808">Transferase</keyword>
<evidence type="ECO:0000256" key="9">
    <source>
        <dbReference type="HAMAP-Rule" id="MF_00834"/>
    </source>
</evidence>
<organism evidence="10 11">
    <name type="scientific">Flectobacillus roseus</name>
    <dbReference type="NCBI Taxonomy" id="502259"/>
    <lineage>
        <taxon>Bacteria</taxon>
        <taxon>Pseudomonadati</taxon>
        <taxon>Bacteroidota</taxon>
        <taxon>Cytophagia</taxon>
        <taxon>Cytophagales</taxon>
        <taxon>Flectobacillaceae</taxon>
        <taxon>Flectobacillus</taxon>
    </lineage>
</organism>
<keyword evidence="6 9" id="KW-0093">Biotin biosynthesis</keyword>
<feature type="binding site" evidence="9">
    <location>
        <begin position="111"/>
        <end position="112"/>
    </location>
    <ligand>
        <name>pyridoxal 5'-phosphate</name>
        <dbReference type="ChEBI" id="CHEBI:597326"/>
    </ligand>
</feature>
<proteinExistence type="inferred from homology"/>
<dbReference type="InterPro" id="IPR015421">
    <property type="entry name" value="PyrdxlP-dep_Trfase_major"/>
</dbReference>
<dbReference type="InterPro" id="IPR005814">
    <property type="entry name" value="Aminotrans_3"/>
</dbReference>
<feature type="binding site" evidence="9">
    <location>
        <position position="144"/>
    </location>
    <ligand>
        <name>substrate</name>
    </ligand>
</feature>
<accession>A0ABT6YCV1</accession>
<evidence type="ECO:0000313" key="10">
    <source>
        <dbReference type="EMBL" id="MDI9860938.1"/>
    </source>
</evidence>
<dbReference type="Proteomes" id="UP001236507">
    <property type="component" value="Unassembled WGS sequence"/>
</dbReference>
<dbReference type="InterPro" id="IPR015424">
    <property type="entry name" value="PyrdxlP-dep_Trfase"/>
</dbReference>
<feature type="binding site" evidence="9">
    <location>
        <position position="395"/>
    </location>
    <ligand>
        <name>substrate</name>
    </ligand>
</feature>
<gene>
    <name evidence="9 10" type="primary">bioA</name>
    <name evidence="10" type="ORF">QM524_17110</name>
</gene>
<comment type="catalytic activity">
    <reaction evidence="8 9">
        <text>(8S)-8-amino-7-oxononanoate + S-adenosyl-L-methionine = S-adenosyl-4-methylsulfanyl-2-oxobutanoate + (7R,8S)-7,8-diammoniononanoate</text>
        <dbReference type="Rhea" id="RHEA:16861"/>
        <dbReference type="ChEBI" id="CHEBI:16490"/>
        <dbReference type="ChEBI" id="CHEBI:59789"/>
        <dbReference type="ChEBI" id="CHEBI:149468"/>
        <dbReference type="ChEBI" id="CHEBI:149469"/>
        <dbReference type="EC" id="2.6.1.62"/>
    </reaction>
</comment>
<evidence type="ECO:0000256" key="3">
    <source>
        <dbReference type="ARBA" id="ARBA00022576"/>
    </source>
</evidence>
<dbReference type="EMBL" id="JASHIF010000015">
    <property type="protein sequence ID" value="MDI9860938.1"/>
    <property type="molecule type" value="Genomic_DNA"/>
</dbReference>
<feature type="binding site" evidence="9">
    <location>
        <position position="268"/>
    </location>
    <ligand>
        <name>substrate</name>
    </ligand>
</feature>
<feature type="binding site" evidence="9">
    <location>
        <begin position="303"/>
        <end position="304"/>
    </location>
    <ligand>
        <name>pyridoxal 5'-phosphate</name>
        <dbReference type="ChEBI" id="CHEBI:597326"/>
    </ligand>
</feature>
<dbReference type="GO" id="GO:0004015">
    <property type="term" value="F:adenosylmethionine-8-amino-7-oxononanoate transaminase activity"/>
    <property type="evidence" value="ECO:0007669"/>
    <property type="project" value="UniProtKB-EC"/>
</dbReference>
<evidence type="ECO:0000256" key="1">
    <source>
        <dbReference type="ARBA" id="ARBA00001933"/>
    </source>
</evidence>
<keyword evidence="9" id="KW-0963">Cytoplasm</keyword>
<protein>
    <recommendedName>
        <fullName evidence="9">Adenosylmethionine-8-amino-7-oxononanoate aminotransferase</fullName>
        <ecNumber evidence="9">2.6.1.62</ecNumber>
    </recommendedName>
    <alternativeName>
        <fullName evidence="9">7,8-diamino-pelargonic acid aminotransferase</fullName>
        <shortName evidence="9">DAPA AT</shortName>
        <shortName evidence="9">DAPA aminotransferase</shortName>
    </alternativeName>
    <alternativeName>
        <fullName evidence="9">7,8-diaminononanoate synthase</fullName>
        <shortName evidence="9">DANS</shortName>
    </alternativeName>
    <alternativeName>
        <fullName evidence="9">Diaminopelargonic acid synthase</fullName>
    </alternativeName>
</protein>
<dbReference type="HAMAP" id="MF_00834">
    <property type="entry name" value="BioA"/>
    <property type="match status" value="1"/>
</dbReference>
<dbReference type="EC" id="2.6.1.62" evidence="9"/>
<reference evidence="10 11" key="1">
    <citation type="submission" date="2023-05" db="EMBL/GenBank/DDBJ databases">
        <title>Novel species of genus Flectobacillus isolated from stream in China.</title>
        <authorList>
            <person name="Lu H."/>
        </authorList>
    </citation>
    <scope>NUCLEOTIDE SEQUENCE [LARGE SCALE GENOMIC DNA]</scope>
    <source>
        <strain evidence="10 11">KCTC 42575</strain>
    </source>
</reference>
<comment type="subcellular location">
    <subcellularLocation>
        <location evidence="9">Cytoplasm</location>
    </subcellularLocation>
</comment>
<evidence type="ECO:0000256" key="6">
    <source>
        <dbReference type="ARBA" id="ARBA00022756"/>
    </source>
</evidence>
<evidence type="ECO:0000256" key="2">
    <source>
        <dbReference type="ARBA" id="ARBA00005063"/>
    </source>
</evidence>
<dbReference type="NCBIfam" id="TIGR00508">
    <property type="entry name" value="bioA"/>
    <property type="match status" value="1"/>
</dbReference>
<keyword evidence="7 9" id="KW-0663">Pyridoxal phosphate</keyword>
<dbReference type="Pfam" id="PF00202">
    <property type="entry name" value="Aminotran_3"/>
    <property type="match status" value="1"/>
</dbReference>
<comment type="caution">
    <text evidence="10">The sequence shown here is derived from an EMBL/GenBank/DDBJ whole genome shotgun (WGS) entry which is preliminary data.</text>
</comment>
<feature type="modified residue" description="N6-(pyridoxal phosphate)lysine" evidence="9">
    <location>
        <position position="268"/>
    </location>
</feature>
<evidence type="ECO:0000313" key="11">
    <source>
        <dbReference type="Proteomes" id="UP001236507"/>
    </source>
</evidence>
<dbReference type="NCBIfam" id="NF004624">
    <property type="entry name" value="PRK05964.1"/>
    <property type="match status" value="1"/>
</dbReference>
<feature type="site" description="Participates in the substrate recognition with KAPA and in a stacking interaction with the adenine ring of SAM" evidence="9">
    <location>
        <position position="16"/>
    </location>
</feature>
<comment type="pathway">
    <text evidence="2 9">Cofactor biosynthesis; biotin biosynthesis; 7,8-diaminononanoate from 8-amino-7-oxononanoate (SAM route): step 1/1.</text>
</comment>
<dbReference type="Gene3D" id="3.90.1150.10">
    <property type="entry name" value="Aspartate Aminotransferase, domain 1"/>
    <property type="match status" value="1"/>
</dbReference>
<sequence length="428" mass="47774">MTNLSERDAKVVWHPFTQHHTAPFSIPIVRAEGVYLFDENGKRYIDAISSWWVNLHGHSHPYIAQKVAEQFLKLEQVIFAGFTHEPAVSLAERLLGILPSHQAKVFYSDNGSTSIEVALKMAIQYFHNRGFEKRNKIIALSNGYHGDTFGTMAVGAKSAFNAPFEPFLYETCYLAVPVAGQEQEAVAQMKKYLENADEIAAFIFEPLIQGAGGMVMYEPEVLEELIALAKDKGVITIADEIMTGFGRTGKMFATDYIQTKPDIYCMSKGLTGGAMALGVTTCTQEIFDAFLSEDRRKTLFHSHSFTANPLACTAALASLDLLLLPETQAQIKALHQSHVEFAQKLKAEKASAVDSVRVRGTILAIEIHTGEGTSYFSNIRDMAYNFFLEKGILMRPLGNIIYLLTPYCIQQEDLDYVYACIEEFLNFK</sequence>
<dbReference type="PANTHER" id="PTHR42684:SF3">
    <property type="entry name" value="ADENOSYLMETHIONINE-8-AMINO-7-OXONONANOATE AMINOTRANSFERASE"/>
    <property type="match status" value="1"/>
</dbReference>
<evidence type="ECO:0000256" key="4">
    <source>
        <dbReference type="ARBA" id="ARBA00022679"/>
    </source>
</evidence>
<evidence type="ECO:0000256" key="8">
    <source>
        <dbReference type="ARBA" id="ARBA00048449"/>
    </source>
</evidence>
<comment type="subunit">
    <text evidence="9">Homodimer.</text>
</comment>
<dbReference type="InterPro" id="IPR015422">
    <property type="entry name" value="PyrdxlP-dep_Trfase_small"/>
</dbReference>
<evidence type="ECO:0000256" key="5">
    <source>
        <dbReference type="ARBA" id="ARBA00022691"/>
    </source>
</evidence>
<feature type="binding site" evidence="9">
    <location>
        <position position="51"/>
    </location>
    <ligand>
        <name>substrate</name>
    </ligand>
</feature>
<comment type="function">
    <text evidence="9">Catalyzes the transfer of the alpha-amino group from S-adenosyl-L-methionine (SAM) to 7-keto-8-aminopelargonic acid (KAPA) to form 7,8-diaminopelargonic acid (DAPA). It is the only aminotransferase known to utilize SAM as an amino donor.</text>
</comment>
<dbReference type="CDD" id="cd00610">
    <property type="entry name" value="OAT_like"/>
    <property type="match status" value="1"/>
</dbReference>
<keyword evidence="5 9" id="KW-0949">S-adenosyl-L-methionine</keyword>
<keyword evidence="3 9" id="KW-0032">Aminotransferase</keyword>
<dbReference type="Gene3D" id="3.40.640.10">
    <property type="entry name" value="Type I PLP-dependent aspartate aminotransferase-like (Major domain)"/>
    <property type="match status" value="1"/>
</dbReference>
<comment type="similarity">
    <text evidence="9">Belongs to the class-III pyridoxal-phosphate-dependent aminotransferase family. BioA subfamily.</text>
</comment>